<gene>
    <name evidence="1" type="ORF">C7380_101116</name>
</gene>
<reference evidence="1 2" key="1">
    <citation type="submission" date="2018-05" db="EMBL/GenBank/DDBJ databases">
        <title>Genomic Encyclopedia of Type Strains, Phase IV (KMG-IV): sequencing the most valuable type-strain genomes for metagenomic binning, comparative biology and taxonomic classification.</title>
        <authorList>
            <person name="Goeker M."/>
        </authorList>
    </citation>
    <scope>NUCLEOTIDE SEQUENCE [LARGE SCALE GENOMIC DNA]</scope>
    <source>
        <strain evidence="1 2">DSM 24906</strain>
    </source>
</reference>
<evidence type="ECO:0000313" key="1">
    <source>
        <dbReference type="EMBL" id="PWJ96543.1"/>
    </source>
</evidence>
<organism evidence="1 2">
    <name type="scientific">Oceanotoga teriensis</name>
    <dbReference type="NCBI Taxonomy" id="515440"/>
    <lineage>
        <taxon>Bacteria</taxon>
        <taxon>Thermotogati</taxon>
        <taxon>Thermotogota</taxon>
        <taxon>Thermotogae</taxon>
        <taxon>Petrotogales</taxon>
        <taxon>Petrotogaceae</taxon>
        <taxon>Oceanotoga</taxon>
    </lineage>
</organism>
<accession>A0AA45C958</accession>
<dbReference type="Proteomes" id="UP000245921">
    <property type="component" value="Unassembled WGS sequence"/>
</dbReference>
<sequence>MYEKRNYRNIMKPKNLINYNICVEESDLNISSKINLSKLLLIQLKYIRNIIKMHCIYNSSFLKSHTPINNDYSYNIIIQKMIIASSKVNVGPMASIAGCISEYIGKIALLFTDEIIIENGGDIFLKTLIDRKIKIYAGKSPLSNKLSILISKNSELGICTSAGTFGHSYSYGKADAVVIISKDTLLADSLATSAANKIKSKNDIKNVLNYINSIDNINGGIIIKDDKVGAIGNINIC</sequence>
<dbReference type="AlphaFoldDB" id="A0AA45C958"/>
<keyword evidence="2" id="KW-1185">Reference proteome</keyword>
<dbReference type="EMBL" id="QGGI01000001">
    <property type="protein sequence ID" value="PWJ96543.1"/>
    <property type="molecule type" value="Genomic_DNA"/>
</dbReference>
<comment type="caution">
    <text evidence="1">The sequence shown here is derived from an EMBL/GenBank/DDBJ whole genome shotgun (WGS) entry which is preliminary data.</text>
</comment>
<name>A0AA45C958_9BACT</name>
<dbReference type="SUPFAM" id="SSF143631">
    <property type="entry name" value="ApbE-like"/>
    <property type="match status" value="1"/>
</dbReference>
<protein>
    <submittedName>
        <fullName evidence="1">Uncharacterized protein</fullName>
    </submittedName>
</protein>
<proteinExistence type="predicted"/>
<evidence type="ECO:0000313" key="2">
    <source>
        <dbReference type="Proteomes" id="UP000245921"/>
    </source>
</evidence>
<dbReference type="RefSeq" id="WP_109603535.1">
    <property type="nucleotide sequence ID" value="NZ_QGGI01000001.1"/>
</dbReference>
<dbReference type="InterPro" id="IPR003374">
    <property type="entry name" value="ApbE-like_sf"/>
</dbReference>
<dbReference type="Gene3D" id="3.10.520.10">
    <property type="entry name" value="ApbE-like domains"/>
    <property type="match status" value="1"/>
</dbReference>